<sequence length="662" mass="75323">MTPREAQQHSPDMTMLSTTFLSHFAQMCGKAKERFENDIEFPFDGAWFFAPSNEYNPYMAWSAMAICLSGYKNVPSNQYRYIRRSFEALGCDDIDITSYYHLNDENRIGFVRNVDQVSYAFGHRMVDDGNGNRRMLLVMMLRGTSDTTEWLSNSEVADSISDGDYSRFSEHEGFRFSAEKAMRDLKTYIARHDLDMSQAKLWVIGHSRGAAVANALAAIIDEDTTLGVSKDRFYAYTFSASRVTMRDDWNSERFDNIFNVINPEDYIPRLPPYGWGIRRFGRDLYLPSIATRYADYRMYRQEFLDTFKAWTRMDFPAFHGNAATNALEHVLESLCPDVPTMYQQKRFSHAGTLTFAQYFTLFTDLAAVQGHELDFKAADFVKYGSGVFGDYLSFFVHNQIMGHCAPGAHQEEGYLIKLALCCKYGIDIERGADTDTTRISVFGPVDLQVNDAEGNIVASIERDRIDEKLYERDDFLAMYVNEHTGEHSVWVPDGGGYVVSMRAREDGAFDIREGKVHPMGQTVSQHVYTQVTLPRHEIVDWTRRRTQEHSTDMDALNTVNATVSVQGIGELKDGEAFASTYEQGAHTFPIPGPQVVCDVLGFHDASAGDYAIVEAHHGTHVSFRGWFEPNQVPGVDQPVSTEEKYSFPLTDSRHLVAWFEKR</sequence>
<dbReference type="RefSeq" id="WP_033517467.1">
    <property type="nucleotide sequence ID" value="NZ_JGYV01000008.1"/>
</dbReference>
<dbReference type="Proteomes" id="UP000029067">
    <property type="component" value="Unassembled WGS sequence"/>
</dbReference>
<comment type="caution">
    <text evidence="2">The sequence shown here is derived from an EMBL/GenBank/DDBJ whole genome shotgun (WGS) entry which is preliminary data.</text>
</comment>
<dbReference type="EMBL" id="JGYV01000008">
    <property type="protein sequence ID" value="KFI63369.1"/>
    <property type="molecule type" value="Genomic_DNA"/>
</dbReference>
<dbReference type="SUPFAM" id="SSF53474">
    <property type="entry name" value="alpha/beta-Hydrolases"/>
    <property type="match status" value="1"/>
</dbReference>
<dbReference type="Gene3D" id="3.40.50.1820">
    <property type="entry name" value="alpha/beta hydrolase"/>
    <property type="match status" value="1"/>
</dbReference>
<evidence type="ECO:0000313" key="2">
    <source>
        <dbReference type="EMBL" id="KFI63369.1"/>
    </source>
</evidence>
<keyword evidence="3" id="KW-1185">Reference proteome</keyword>
<dbReference type="InterPro" id="IPR002921">
    <property type="entry name" value="Fungal_lipase-type"/>
</dbReference>
<dbReference type="Pfam" id="PF01764">
    <property type="entry name" value="Lipase_3"/>
    <property type="match status" value="1"/>
</dbReference>
<dbReference type="InterPro" id="IPR029058">
    <property type="entry name" value="AB_hydrolase_fold"/>
</dbReference>
<dbReference type="eggNOG" id="COG3675">
    <property type="taxonomic scope" value="Bacteria"/>
</dbReference>
<evidence type="ECO:0000259" key="1">
    <source>
        <dbReference type="Pfam" id="PF01764"/>
    </source>
</evidence>
<gene>
    <name evidence="2" type="ORF">BCUN_1337</name>
</gene>
<dbReference type="OrthoDB" id="3171076at2"/>
<evidence type="ECO:0000313" key="3">
    <source>
        <dbReference type="Proteomes" id="UP000029067"/>
    </source>
</evidence>
<organism evidence="2 3">
    <name type="scientific">Bifidobacterium cuniculi</name>
    <dbReference type="NCBI Taxonomy" id="1688"/>
    <lineage>
        <taxon>Bacteria</taxon>
        <taxon>Bacillati</taxon>
        <taxon>Actinomycetota</taxon>
        <taxon>Actinomycetes</taxon>
        <taxon>Bifidobacteriales</taxon>
        <taxon>Bifidobacteriaceae</taxon>
        <taxon>Bifidobacterium</taxon>
    </lineage>
</organism>
<dbReference type="GO" id="GO:0006629">
    <property type="term" value="P:lipid metabolic process"/>
    <property type="evidence" value="ECO:0007669"/>
    <property type="project" value="InterPro"/>
</dbReference>
<protein>
    <submittedName>
        <fullName evidence="2">Triacylglycerol lipase family protein</fullName>
    </submittedName>
</protein>
<reference evidence="2 3" key="1">
    <citation type="submission" date="2014-03" db="EMBL/GenBank/DDBJ databases">
        <title>Genomics of Bifidobacteria.</title>
        <authorList>
            <person name="Ventura M."/>
            <person name="Milani C."/>
            <person name="Lugli G.A."/>
        </authorList>
    </citation>
    <scope>NUCLEOTIDE SEQUENCE [LARGE SCALE GENOMIC DNA]</scope>
    <source>
        <strain evidence="2 3">LMG 10738</strain>
    </source>
</reference>
<name>A0A087AX69_9BIFI</name>
<dbReference type="PANTHER" id="PTHR45856">
    <property type="entry name" value="ALPHA/BETA-HYDROLASES SUPERFAMILY PROTEIN"/>
    <property type="match status" value="1"/>
</dbReference>
<dbReference type="STRING" id="1688.BCUN_1337"/>
<dbReference type="AlphaFoldDB" id="A0A087AX69"/>
<dbReference type="InterPro" id="IPR051218">
    <property type="entry name" value="Sec_MonoDiacylglyc_Lipase"/>
</dbReference>
<proteinExistence type="predicted"/>
<dbReference type="PANTHER" id="PTHR45856:SF24">
    <property type="entry name" value="FUNGAL LIPASE-LIKE DOMAIN-CONTAINING PROTEIN"/>
    <property type="match status" value="1"/>
</dbReference>
<accession>A0A087AX69</accession>
<feature type="domain" description="Fungal lipase-type" evidence="1">
    <location>
        <begin position="138"/>
        <end position="272"/>
    </location>
</feature>